<sequence>MQSTLAKSLYVGLAALSFGAVATVSTTANAATKAKVTSTKSLTTDGTKRNVQSNGKNALYSKPGTVKGAKVVASKTTMKKLGTSKKSANYFRAYSMSVTNKGTVYYKVVSMDGKYRGYVYGGKKQGTFAGGIKKASTTKSATMPSNTTVYFKSAGTSNVTWSAPKYTQYKASKSVKDTKAYASDELKVTAAATKTREGTLYYYVTDAAHPAVNGWIYAGALTTTAPTSTFNAKTDVKVNFKDTDGNTVKSATLTNLTDASGKLSTAEGTAVGTSATSQATNAWGATELSGTGYTYSRSDSVNLSALSNAKTGDTITLTVKKNAAATTKIGFYKTSGSPDLTEAATALTAYKSGDTASASTVVFPAVSAAFSGTKGANFTSGDVTTYLTGANLNTLYTPNYTKSGDTTQYYTVYKLSSTLAGTYGTTTKAFYTATEETGPSLAPTTTSTTGTTDYYAN</sequence>
<evidence type="ECO:0000313" key="3">
    <source>
        <dbReference type="EMBL" id="PBQ24699.1"/>
    </source>
</evidence>
<evidence type="ECO:0000256" key="2">
    <source>
        <dbReference type="SAM" id="SignalP"/>
    </source>
</evidence>
<dbReference type="AlphaFoldDB" id="A0A2A3U183"/>
<dbReference type="Proteomes" id="UP000217918">
    <property type="component" value="Unassembled WGS sequence"/>
</dbReference>
<gene>
    <name evidence="3" type="ORF">CNR29_11975</name>
</gene>
<keyword evidence="2" id="KW-0732">Signal</keyword>
<dbReference type="RefSeq" id="WP_096110376.1">
    <property type="nucleotide sequence ID" value="NZ_NVYO01000001.1"/>
</dbReference>
<accession>A0A2A3U183</accession>
<feature type="region of interest" description="Disordered" evidence="1">
    <location>
        <begin position="438"/>
        <end position="457"/>
    </location>
</feature>
<dbReference type="EMBL" id="NVYO01000001">
    <property type="protein sequence ID" value="PBQ24699.1"/>
    <property type="molecule type" value="Genomic_DNA"/>
</dbReference>
<feature type="chain" id="PRO_5012087905" description="S-layer protein" evidence="2">
    <location>
        <begin position="31"/>
        <end position="457"/>
    </location>
</feature>
<evidence type="ECO:0008006" key="5">
    <source>
        <dbReference type="Google" id="ProtNLM"/>
    </source>
</evidence>
<proteinExistence type="predicted"/>
<organism evidence="3 4">
    <name type="scientific">Levilactobacillus brevis</name>
    <name type="common">Lactobacillus brevis</name>
    <dbReference type="NCBI Taxonomy" id="1580"/>
    <lineage>
        <taxon>Bacteria</taxon>
        <taxon>Bacillati</taxon>
        <taxon>Bacillota</taxon>
        <taxon>Bacilli</taxon>
        <taxon>Lactobacillales</taxon>
        <taxon>Lactobacillaceae</taxon>
        <taxon>Levilactobacillus</taxon>
    </lineage>
</organism>
<evidence type="ECO:0000313" key="4">
    <source>
        <dbReference type="Proteomes" id="UP000217918"/>
    </source>
</evidence>
<reference evidence="3 4" key="1">
    <citation type="submission" date="2017-09" db="EMBL/GenBank/DDBJ databases">
        <title>Genome sequence of Lactobacillus brevis D7.</title>
        <authorList>
            <person name="Kwon M.-S."/>
            <person name="Lim S.K."/>
            <person name="Choi H.-J."/>
        </authorList>
    </citation>
    <scope>NUCLEOTIDE SEQUENCE [LARGE SCALE GENOMIC DNA]</scope>
    <source>
        <strain evidence="3 4">D7</strain>
    </source>
</reference>
<name>A0A2A3U183_LEVBR</name>
<feature type="signal peptide" evidence="2">
    <location>
        <begin position="1"/>
        <end position="30"/>
    </location>
</feature>
<comment type="caution">
    <text evidence="3">The sequence shown here is derived from an EMBL/GenBank/DDBJ whole genome shotgun (WGS) entry which is preliminary data.</text>
</comment>
<protein>
    <recommendedName>
        <fullName evidence="5">S-layer protein</fullName>
    </recommendedName>
</protein>
<evidence type="ECO:0000256" key="1">
    <source>
        <dbReference type="SAM" id="MobiDB-lite"/>
    </source>
</evidence>